<organism evidence="1 2">
    <name type="scientific">Arthrobacter phage MaGuCo</name>
    <dbReference type="NCBI Taxonomy" id="3038363"/>
    <lineage>
        <taxon>Viruses</taxon>
        <taxon>Duplodnaviria</taxon>
        <taxon>Heunggongvirae</taxon>
        <taxon>Uroviricota</taxon>
        <taxon>Caudoviricetes</taxon>
        <taxon>Casidaviridae</taxon>
        <taxon>Liebevirus</taxon>
        <taxon>Liebevirus maguco</taxon>
    </lineage>
</organism>
<evidence type="ECO:0000313" key="1">
    <source>
        <dbReference type="EMBL" id="WGH20320.1"/>
    </source>
</evidence>
<gene>
    <name evidence="1" type="primary">28</name>
    <name evidence="1" type="ORF">SEA_MAGUCO_28</name>
</gene>
<dbReference type="EMBL" id="OQ709203">
    <property type="protein sequence ID" value="WGH20320.1"/>
    <property type="molecule type" value="Genomic_DNA"/>
</dbReference>
<reference evidence="1 2" key="1">
    <citation type="submission" date="2023-03" db="EMBL/GenBank/DDBJ databases">
        <authorList>
            <person name="Jones P.T."/>
            <person name="Zarakotas T.R."/>
            <person name="Pitt R.A."/>
            <person name="Hinrichsen E.D."/>
            <person name="Woods I.A."/>
            <person name="Gubitose M.G."/>
            <person name="Lord C.E."/>
            <person name="Wilkes B.M."/>
            <person name="Diggins A.E."/>
            <person name="Parsons M.T."/>
            <person name="Kearns B.S."/>
            <person name="Garlena R.A."/>
            <person name="Russell D.A."/>
            <person name="Jacobs-Sera D."/>
            <person name="Hatfull G.F."/>
        </authorList>
    </citation>
    <scope>NUCLEOTIDE SEQUENCE [LARGE SCALE GENOMIC DNA]</scope>
</reference>
<keyword evidence="2" id="KW-1185">Reference proteome</keyword>
<protein>
    <submittedName>
        <fullName evidence="1">Uncharacterized protein</fullName>
    </submittedName>
</protein>
<evidence type="ECO:0000313" key="2">
    <source>
        <dbReference type="Proteomes" id="UP001241023"/>
    </source>
</evidence>
<accession>A0AAF0K0H4</accession>
<sequence>MTAREPLTEAPDFVLDHLGREVRVGDRIVYAVLAGRSASLSTATVLGIQLSNPAYGDPQVKLKVQGRIRRYDGEMVDKAPGLLYASYRRFVKLD</sequence>
<proteinExistence type="predicted"/>
<name>A0AAF0K0H4_9CAUD</name>
<dbReference type="Proteomes" id="UP001241023">
    <property type="component" value="Segment"/>
</dbReference>